<keyword evidence="9" id="KW-1185">Reference proteome</keyword>
<dbReference type="SUPFAM" id="SSF53335">
    <property type="entry name" value="S-adenosyl-L-methionine-dependent methyltransferases"/>
    <property type="match status" value="1"/>
</dbReference>
<dbReference type="NCBIfam" id="TIGR00536">
    <property type="entry name" value="hemK_fam"/>
    <property type="match status" value="1"/>
</dbReference>
<feature type="binding site" evidence="5">
    <location>
        <begin position="122"/>
        <end position="126"/>
    </location>
    <ligand>
        <name>S-adenosyl-L-methionine</name>
        <dbReference type="ChEBI" id="CHEBI:59789"/>
    </ligand>
</feature>
<evidence type="ECO:0000256" key="3">
    <source>
        <dbReference type="ARBA" id="ARBA00022691"/>
    </source>
</evidence>
<dbReference type="InterPro" id="IPR040758">
    <property type="entry name" value="PrmC_N"/>
</dbReference>
<dbReference type="PANTHER" id="PTHR18895">
    <property type="entry name" value="HEMK METHYLTRANSFERASE"/>
    <property type="match status" value="1"/>
</dbReference>
<sequence length="279" mass="30602">MENSATVRNLLKQAAEQLRPAPTAARDAELLLLHTLKKDRVWLLMHPDAGISAEAQAAFFEKIARRAKLEPIQYITGEQEFYGFTFRVTPATLIPRPETEHLVEAALEHGSRDSSARILDIGTGSGAIAIVLAHLLPQAEVTAVDLSPAALAIAQENAARYGVEQRIRFLESDLLTAVAGEQFDMIVSNPPYVPSTDILEPQVRDYEPASALYAGEDGLDIYRRLIPQAHAALKPGGWLLMEIGYGQREVLTTLLSGWEEIGFVDDLQGIPRVAMARRG</sequence>
<proteinExistence type="inferred from homology"/>
<comment type="similarity">
    <text evidence="5">Belongs to the protein N5-glutamine methyltransferase family. PrmC subfamily.</text>
</comment>
<dbReference type="EC" id="2.1.1.297" evidence="5"/>
<protein>
    <recommendedName>
        <fullName evidence="5">Release factor glutamine methyltransferase</fullName>
        <shortName evidence="5">RF MTase</shortName>
        <ecNumber evidence="5">2.1.1.297</ecNumber>
    </recommendedName>
    <alternativeName>
        <fullName evidence="5">N5-glutamine methyltransferase PrmC</fullName>
    </alternativeName>
    <alternativeName>
        <fullName evidence="5">Protein-(glutamine-N5) MTase PrmC</fullName>
    </alternativeName>
    <alternativeName>
        <fullName evidence="5">Protein-glutamine N-methyltransferase PrmC</fullName>
    </alternativeName>
</protein>
<evidence type="ECO:0000256" key="1">
    <source>
        <dbReference type="ARBA" id="ARBA00022603"/>
    </source>
</evidence>
<dbReference type="RefSeq" id="WP_129207483.1">
    <property type="nucleotide sequence ID" value="NZ_BMGU01000001.1"/>
</dbReference>
<keyword evidence="1 5" id="KW-0489">Methyltransferase</keyword>
<accession>A0A4Q1SJ90</accession>
<evidence type="ECO:0000259" key="6">
    <source>
        <dbReference type="Pfam" id="PF05175"/>
    </source>
</evidence>
<dbReference type="Pfam" id="PF05175">
    <property type="entry name" value="MTS"/>
    <property type="match status" value="1"/>
</dbReference>
<organism evidence="8 9">
    <name type="scientific">Silvibacterium dinghuense</name>
    <dbReference type="NCBI Taxonomy" id="1560006"/>
    <lineage>
        <taxon>Bacteria</taxon>
        <taxon>Pseudomonadati</taxon>
        <taxon>Acidobacteriota</taxon>
        <taxon>Terriglobia</taxon>
        <taxon>Terriglobales</taxon>
        <taxon>Acidobacteriaceae</taxon>
        <taxon>Silvibacterium</taxon>
    </lineage>
</organism>
<dbReference type="Pfam" id="PF17827">
    <property type="entry name" value="PrmC_N"/>
    <property type="match status" value="1"/>
</dbReference>
<comment type="catalytic activity">
    <reaction evidence="4 5">
        <text>L-glutaminyl-[peptide chain release factor] + S-adenosyl-L-methionine = N(5)-methyl-L-glutaminyl-[peptide chain release factor] + S-adenosyl-L-homocysteine + H(+)</text>
        <dbReference type="Rhea" id="RHEA:42896"/>
        <dbReference type="Rhea" id="RHEA-COMP:10271"/>
        <dbReference type="Rhea" id="RHEA-COMP:10272"/>
        <dbReference type="ChEBI" id="CHEBI:15378"/>
        <dbReference type="ChEBI" id="CHEBI:30011"/>
        <dbReference type="ChEBI" id="CHEBI:57856"/>
        <dbReference type="ChEBI" id="CHEBI:59789"/>
        <dbReference type="ChEBI" id="CHEBI:61891"/>
        <dbReference type="EC" id="2.1.1.297"/>
    </reaction>
</comment>
<dbReference type="HAMAP" id="MF_02126">
    <property type="entry name" value="RF_methyltr_PrmC"/>
    <property type="match status" value="1"/>
</dbReference>
<dbReference type="OrthoDB" id="9800643at2"/>
<feature type="binding site" evidence="5">
    <location>
        <begin position="189"/>
        <end position="192"/>
    </location>
    <ligand>
        <name>substrate</name>
    </ligand>
</feature>
<dbReference type="CDD" id="cd02440">
    <property type="entry name" value="AdoMet_MTases"/>
    <property type="match status" value="1"/>
</dbReference>
<feature type="binding site" evidence="5">
    <location>
        <position position="145"/>
    </location>
    <ligand>
        <name>S-adenosyl-L-methionine</name>
        <dbReference type="ChEBI" id="CHEBI:59789"/>
    </ligand>
</feature>
<comment type="caution">
    <text evidence="5">Lacks conserved residue(s) required for the propagation of feature annotation.</text>
</comment>
<reference evidence="8 9" key="1">
    <citation type="journal article" date="2016" name="Int. J. Syst. Evol. Microbiol.">
        <title>Acidipila dinghuensis sp. nov., an acidobacterium isolated from forest soil.</title>
        <authorList>
            <person name="Jiang Y.W."/>
            <person name="Wang J."/>
            <person name="Chen M.H."/>
            <person name="Lv Y.Y."/>
            <person name="Qiu L.H."/>
        </authorList>
    </citation>
    <scope>NUCLEOTIDE SEQUENCE [LARGE SCALE GENOMIC DNA]</scope>
    <source>
        <strain evidence="8 9">DHOF10</strain>
    </source>
</reference>
<name>A0A4Q1SJ90_9BACT</name>
<dbReference type="PANTHER" id="PTHR18895:SF74">
    <property type="entry name" value="MTRF1L RELEASE FACTOR GLUTAMINE METHYLTRANSFERASE"/>
    <property type="match status" value="1"/>
</dbReference>
<keyword evidence="3 5" id="KW-0949">S-adenosyl-L-methionine</keyword>
<comment type="caution">
    <text evidence="8">The sequence shown here is derived from an EMBL/GenBank/DDBJ whole genome shotgun (WGS) entry which is preliminary data.</text>
</comment>
<dbReference type="EMBL" id="SDMK01000001">
    <property type="protein sequence ID" value="RXS97704.1"/>
    <property type="molecule type" value="Genomic_DNA"/>
</dbReference>
<dbReference type="NCBIfam" id="TIGR03534">
    <property type="entry name" value="RF_mod_PrmC"/>
    <property type="match status" value="1"/>
</dbReference>
<dbReference type="GO" id="GO:0102559">
    <property type="term" value="F:peptide chain release factor N(5)-glutamine methyltransferase activity"/>
    <property type="evidence" value="ECO:0007669"/>
    <property type="project" value="UniProtKB-EC"/>
</dbReference>
<dbReference type="InterPro" id="IPR007848">
    <property type="entry name" value="Small_mtfrase_dom"/>
</dbReference>
<gene>
    <name evidence="5 8" type="primary">prmC</name>
    <name evidence="8" type="ORF">ESZ00_07490</name>
</gene>
<dbReference type="InterPro" id="IPR019874">
    <property type="entry name" value="RF_methyltr_PrmC"/>
</dbReference>
<feature type="domain" description="Methyltransferase small" evidence="6">
    <location>
        <begin position="111"/>
        <end position="193"/>
    </location>
</feature>
<dbReference type="InterPro" id="IPR004556">
    <property type="entry name" value="HemK-like"/>
</dbReference>
<dbReference type="GO" id="GO:0003676">
    <property type="term" value="F:nucleic acid binding"/>
    <property type="evidence" value="ECO:0007669"/>
    <property type="project" value="InterPro"/>
</dbReference>
<dbReference type="InterPro" id="IPR029063">
    <property type="entry name" value="SAM-dependent_MTases_sf"/>
</dbReference>
<dbReference type="FunFam" id="3.40.50.150:FF:000053">
    <property type="entry name" value="Release factor glutamine methyltransferase"/>
    <property type="match status" value="1"/>
</dbReference>
<comment type="function">
    <text evidence="5">Methylates the class 1 translation termination release factors RF1/PrfA and RF2/PrfB on the glutamine residue of the universally conserved GGQ motif.</text>
</comment>
<dbReference type="InterPro" id="IPR050320">
    <property type="entry name" value="N5-glutamine_MTase"/>
</dbReference>
<dbReference type="Proteomes" id="UP000290253">
    <property type="component" value="Unassembled WGS sequence"/>
</dbReference>
<evidence type="ECO:0000256" key="5">
    <source>
        <dbReference type="HAMAP-Rule" id="MF_02126"/>
    </source>
</evidence>
<keyword evidence="2 5" id="KW-0808">Transferase</keyword>
<evidence type="ECO:0000259" key="7">
    <source>
        <dbReference type="Pfam" id="PF17827"/>
    </source>
</evidence>
<evidence type="ECO:0000313" key="8">
    <source>
        <dbReference type="EMBL" id="RXS97704.1"/>
    </source>
</evidence>
<evidence type="ECO:0000256" key="4">
    <source>
        <dbReference type="ARBA" id="ARBA00048391"/>
    </source>
</evidence>
<dbReference type="Gene3D" id="3.40.50.150">
    <property type="entry name" value="Vaccinia Virus protein VP39"/>
    <property type="match status" value="1"/>
</dbReference>
<feature type="binding site" evidence="5">
    <location>
        <position position="189"/>
    </location>
    <ligand>
        <name>S-adenosyl-L-methionine</name>
        <dbReference type="ChEBI" id="CHEBI:59789"/>
    </ligand>
</feature>
<dbReference type="AlphaFoldDB" id="A0A4Q1SJ90"/>
<dbReference type="GO" id="GO:0032259">
    <property type="term" value="P:methylation"/>
    <property type="evidence" value="ECO:0007669"/>
    <property type="project" value="UniProtKB-KW"/>
</dbReference>
<feature type="domain" description="Release factor glutamine methyltransferase N-terminal" evidence="7">
    <location>
        <begin position="10"/>
        <end position="77"/>
    </location>
</feature>
<dbReference type="InterPro" id="IPR002052">
    <property type="entry name" value="DNA_methylase_N6_adenine_CS"/>
</dbReference>
<dbReference type="Gene3D" id="1.10.8.10">
    <property type="entry name" value="DNA helicase RuvA subunit, C-terminal domain"/>
    <property type="match status" value="1"/>
</dbReference>
<evidence type="ECO:0000256" key="2">
    <source>
        <dbReference type="ARBA" id="ARBA00022679"/>
    </source>
</evidence>
<dbReference type="PROSITE" id="PS00092">
    <property type="entry name" value="N6_MTASE"/>
    <property type="match status" value="1"/>
</dbReference>
<evidence type="ECO:0000313" key="9">
    <source>
        <dbReference type="Proteomes" id="UP000290253"/>
    </source>
</evidence>